<proteinExistence type="predicted"/>
<comment type="caution">
    <text evidence="1">The sequence shown here is derived from an EMBL/GenBank/DDBJ whole genome shotgun (WGS) entry which is preliminary data.</text>
</comment>
<sequence>MANSVVAAAAASVLAIDGDDGKKRAMSPPKLQKVDSVMEDDDHNNIPAAAAAVDNGGVRILKLDEWKEAALSLSEAFVDDHVSKYFVDAPDRPDWTKQQKWDLHVKIMEYITYAHLLRGMVISAGPNYDCVALWMPPGNNMDDMLTILRSGLWRLKYQLSPEGRARFFNEFFPLLHDTKAEVLGSRDDDSWYLVYIGTRPSGRGKGYARKVVEYVTAMADREARACYLESSLDVNQRIYAKMGFELKKEIALERAEERVVMDIMVREPRQAM</sequence>
<protein>
    <submittedName>
        <fullName evidence="1">Uncharacterized protein</fullName>
    </submittedName>
</protein>
<reference evidence="1" key="1">
    <citation type="submission" date="2023-07" db="EMBL/GenBank/DDBJ databases">
        <title>Black Yeasts Isolated from many extreme environments.</title>
        <authorList>
            <person name="Coleine C."/>
            <person name="Stajich J.E."/>
            <person name="Selbmann L."/>
        </authorList>
    </citation>
    <scope>NUCLEOTIDE SEQUENCE</scope>
    <source>
        <strain evidence="1">CCFEE 5714</strain>
    </source>
</reference>
<evidence type="ECO:0000313" key="1">
    <source>
        <dbReference type="EMBL" id="KAK3716201.1"/>
    </source>
</evidence>
<evidence type="ECO:0000313" key="2">
    <source>
        <dbReference type="Proteomes" id="UP001281147"/>
    </source>
</evidence>
<name>A0ACC3NH02_9PEZI</name>
<dbReference type="Proteomes" id="UP001281147">
    <property type="component" value="Unassembled WGS sequence"/>
</dbReference>
<accession>A0ACC3NH02</accession>
<keyword evidence="2" id="KW-1185">Reference proteome</keyword>
<gene>
    <name evidence="1" type="ORF">LTR37_006646</name>
</gene>
<dbReference type="EMBL" id="JAUTXU010000044">
    <property type="protein sequence ID" value="KAK3716201.1"/>
    <property type="molecule type" value="Genomic_DNA"/>
</dbReference>
<organism evidence="1 2">
    <name type="scientific">Vermiconidia calcicola</name>
    <dbReference type="NCBI Taxonomy" id="1690605"/>
    <lineage>
        <taxon>Eukaryota</taxon>
        <taxon>Fungi</taxon>
        <taxon>Dikarya</taxon>
        <taxon>Ascomycota</taxon>
        <taxon>Pezizomycotina</taxon>
        <taxon>Dothideomycetes</taxon>
        <taxon>Dothideomycetidae</taxon>
        <taxon>Mycosphaerellales</taxon>
        <taxon>Extremaceae</taxon>
        <taxon>Vermiconidia</taxon>
    </lineage>
</organism>